<gene>
    <name evidence="1" type="ORF">ACFSR5_17170</name>
</gene>
<proteinExistence type="predicted"/>
<protein>
    <submittedName>
        <fullName evidence="1">Uncharacterized protein</fullName>
    </submittedName>
</protein>
<dbReference type="EMBL" id="JBHULR010000015">
    <property type="protein sequence ID" value="MFD2549382.1"/>
    <property type="molecule type" value="Genomic_DNA"/>
</dbReference>
<evidence type="ECO:0000313" key="1">
    <source>
        <dbReference type="EMBL" id="MFD2549382.1"/>
    </source>
</evidence>
<dbReference type="RefSeq" id="WP_380905699.1">
    <property type="nucleotide sequence ID" value="NZ_JBHUEG010000012.1"/>
</dbReference>
<name>A0ABW5KKE2_9SPHI</name>
<organism evidence="1 2">
    <name type="scientific">Sphingobacterium suaedae</name>
    <dbReference type="NCBI Taxonomy" id="1686402"/>
    <lineage>
        <taxon>Bacteria</taxon>
        <taxon>Pseudomonadati</taxon>
        <taxon>Bacteroidota</taxon>
        <taxon>Sphingobacteriia</taxon>
        <taxon>Sphingobacteriales</taxon>
        <taxon>Sphingobacteriaceae</taxon>
        <taxon>Sphingobacterium</taxon>
    </lineage>
</organism>
<dbReference type="Proteomes" id="UP001597545">
    <property type="component" value="Unassembled WGS sequence"/>
</dbReference>
<evidence type="ECO:0000313" key="2">
    <source>
        <dbReference type="Proteomes" id="UP001597545"/>
    </source>
</evidence>
<accession>A0ABW5KKE2</accession>
<reference evidence="2" key="1">
    <citation type="journal article" date="2019" name="Int. J. Syst. Evol. Microbiol.">
        <title>The Global Catalogue of Microorganisms (GCM) 10K type strain sequencing project: providing services to taxonomists for standard genome sequencing and annotation.</title>
        <authorList>
            <consortium name="The Broad Institute Genomics Platform"/>
            <consortium name="The Broad Institute Genome Sequencing Center for Infectious Disease"/>
            <person name="Wu L."/>
            <person name="Ma J."/>
        </authorList>
    </citation>
    <scope>NUCLEOTIDE SEQUENCE [LARGE SCALE GENOMIC DNA]</scope>
    <source>
        <strain evidence="2">KCTC 42662</strain>
    </source>
</reference>
<sequence length="79" mass="8680">MIIFTTTRNSQSADQQQLAADVLEKVDGTEIYQLQQQALAPAAKKVSELFDSSFPSLATDQLEKSGALKSRDFDIEDSV</sequence>
<keyword evidence="2" id="KW-1185">Reference proteome</keyword>
<comment type="caution">
    <text evidence="1">The sequence shown here is derived from an EMBL/GenBank/DDBJ whole genome shotgun (WGS) entry which is preliminary data.</text>
</comment>